<evidence type="ECO:0000313" key="2">
    <source>
        <dbReference type="Proteomes" id="UP001213799"/>
    </source>
</evidence>
<name>A0AAD6DU90_9EURO</name>
<dbReference type="RefSeq" id="XP_056749853.1">
    <property type="nucleotide sequence ID" value="XM_056901185.1"/>
</dbReference>
<dbReference type="EMBL" id="JAQJAE010000005">
    <property type="protein sequence ID" value="KAJ5593227.1"/>
    <property type="molecule type" value="Genomic_DNA"/>
</dbReference>
<dbReference type="Proteomes" id="UP001213799">
    <property type="component" value="Unassembled WGS sequence"/>
</dbReference>
<sequence>MAEEANKDDTLDESTFKKSLGRIGIIRREDLSLLRLKYRSEEPAYRHIVDAVVALDAITYEALVESLRLGTLGSTIDPYPTPLVTKDTSVLDSSIAGLIPLRAVE</sequence>
<organism evidence="1 2">
    <name type="scientific">Penicillium hordei</name>
    <dbReference type="NCBI Taxonomy" id="40994"/>
    <lineage>
        <taxon>Eukaryota</taxon>
        <taxon>Fungi</taxon>
        <taxon>Dikarya</taxon>
        <taxon>Ascomycota</taxon>
        <taxon>Pezizomycotina</taxon>
        <taxon>Eurotiomycetes</taxon>
        <taxon>Eurotiomycetidae</taxon>
        <taxon>Eurotiales</taxon>
        <taxon>Aspergillaceae</taxon>
        <taxon>Penicillium</taxon>
    </lineage>
</organism>
<evidence type="ECO:0000313" key="1">
    <source>
        <dbReference type="EMBL" id="KAJ5593227.1"/>
    </source>
</evidence>
<keyword evidence="2" id="KW-1185">Reference proteome</keyword>
<reference evidence="1" key="1">
    <citation type="journal article" date="2023" name="IMA Fungus">
        <title>Comparative genomic study of the Penicillium genus elucidates a diverse pangenome and 15 lateral gene transfer events.</title>
        <authorList>
            <person name="Petersen C."/>
            <person name="Sorensen T."/>
            <person name="Nielsen M.R."/>
            <person name="Sondergaard T.E."/>
            <person name="Sorensen J.L."/>
            <person name="Fitzpatrick D.A."/>
            <person name="Frisvad J.C."/>
            <person name="Nielsen K.L."/>
        </authorList>
    </citation>
    <scope>NUCLEOTIDE SEQUENCE</scope>
    <source>
        <strain evidence="1">IBT 12815</strain>
    </source>
</reference>
<comment type="caution">
    <text evidence="1">The sequence shown here is derived from an EMBL/GenBank/DDBJ whole genome shotgun (WGS) entry which is preliminary data.</text>
</comment>
<dbReference type="AlphaFoldDB" id="A0AAD6DU90"/>
<protein>
    <submittedName>
        <fullName evidence="1">Uncharacterized protein</fullName>
    </submittedName>
</protein>
<proteinExistence type="predicted"/>
<gene>
    <name evidence="1" type="ORF">N7537_010131</name>
</gene>
<reference evidence="1" key="2">
    <citation type="submission" date="2023-01" db="EMBL/GenBank/DDBJ databases">
        <authorList>
            <person name="Petersen C."/>
        </authorList>
    </citation>
    <scope>NUCLEOTIDE SEQUENCE</scope>
    <source>
        <strain evidence="1">IBT 12815</strain>
    </source>
</reference>
<accession>A0AAD6DU90</accession>
<dbReference type="GeneID" id="81591427"/>